<dbReference type="InterPro" id="IPR003439">
    <property type="entry name" value="ABC_transporter-like_ATP-bd"/>
</dbReference>
<evidence type="ECO:0000256" key="5">
    <source>
        <dbReference type="ARBA" id="ARBA00023251"/>
    </source>
</evidence>
<evidence type="ECO:0000256" key="4">
    <source>
        <dbReference type="ARBA" id="ARBA00022840"/>
    </source>
</evidence>
<dbReference type="Pfam" id="PF00005">
    <property type="entry name" value="ABC_tran"/>
    <property type="match status" value="1"/>
</dbReference>
<sequence length="351" mass="37681">MNQNPSGPVIQTHQLTRTFTRHGRPVEAVRGLDLQVADGELVAFLGPNGAGKSTTLRMLTTLIAPTSGTAEVAGHDVVREQAAVRRAIGYVGQGNAAGHQQRGRDEVVSQARAHGMRRAEANARADELLAAFDLTEHARRPVSTLSGGQRRRLDVAIGLVHRPRLMFLDEPSTGLDPQNRVNLQEQVVRLNRELGTTVVLTTHYLEEADAIADRVIVIDHGLVIADDTATRLKAGLGDLVSLGFTDEDDARAAAERAARLAGATVERSGRDVAVRVAHGRDLAASLVTDLAASGVTVARIEVAGATLDDVFLDLTGRSLRESNEHQTHDQTHDQAHEQTHDEQTEKDGVAA</sequence>
<dbReference type="RefSeq" id="WP_345454751.1">
    <property type="nucleotide sequence ID" value="NZ_BAABKG010000001.1"/>
</dbReference>
<dbReference type="InterPro" id="IPR027417">
    <property type="entry name" value="P-loop_NTPase"/>
</dbReference>
<comment type="caution">
    <text evidence="8">The sequence shown here is derived from an EMBL/GenBank/DDBJ whole genome shotgun (WGS) entry which is preliminary data.</text>
</comment>
<evidence type="ECO:0000256" key="3">
    <source>
        <dbReference type="ARBA" id="ARBA00022741"/>
    </source>
</evidence>
<organism evidence="8 9">
    <name type="scientific">Nocardioides marinquilinus</name>
    <dbReference type="NCBI Taxonomy" id="1210400"/>
    <lineage>
        <taxon>Bacteria</taxon>
        <taxon>Bacillati</taxon>
        <taxon>Actinomycetota</taxon>
        <taxon>Actinomycetes</taxon>
        <taxon>Propionibacteriales</taxon>
        <taxon>Nocardioidaceae</taxon>
        <taxon>Nocardioides</taxon>
    </lineage>
</organism>
<dbReference type="InterPro" id="IPR017871">
    <property type="entry name" value="ABC_transporter-like_CS"/>
</dbReference>
<name>A0ABP9PAV1_9ACTN</name>
<dbReference type="InterPro" id="IPR050763">
    <property type="entry name" value="ABC_transporter_ATP-binding"/>
</dbReference>
<gene>
    <name evidence="8" type="ORF">GCM10023340_07980</name>
</gene>
<evidence type="ECO:0000256" key="6">
    <source>
        <dbReference type="SAM" id="MobiDB-lite"/>
    </source>
</evidence>
<accession>A0ABP9PAV1</accession>
<keyword evidence="9" id="KW-1185">Reference proteome</keyword>
<protein>
    <submittedName>
        <fullName evidence="8">ATP-binding cassette domain-containing protein</fullName>
    </submittedName>
</protein>
<dbReference type="SUPFAM" id="SSF52540">
    <property type="entry name" value="P-loop containing nucleoside triphosphate hydrolases"/>
    <property type="match status" value="1"/>
</dbReference>
<dbReference type="PANTHER" id="PTHR42711:SF19">
    <property type="entry name" value="DOXORUBICIN RESISTANCE ATP-BINDING PROTEIN DRRA"/>
    <property type="match status" value="1"/>
</dbReference>
<dbReference type="GO" id="GO:0005524">
    <property type="term" value="F:ATP binding"/>
    <property type="evidence" value="ECO:0007669"/>
    <property type="project" value="UniProtKB-KW"/>
</dbReference>
<reference evidence="9" key="1">
    <citation type="journal article" date="2019" name="Int. J. Syst. Evol. Microbiol.">
        <title>The Global Catalogue of Microorganisms (GCM) 10K type strain sequencing project: providing services to taxonomists for standard genome sequencing and annotation.</title>
        <authorList>
            <consortium name="The Broad Institute Genomics Platform"/>
            <consortium name="The Broad Institute Genome Sequencing Center for Infectious Disease"/>
            <person name="Wu L."/>
            <person name="Ma J."/>
        </authorList>
    </citation>
    <scope>NUCLEOTIDE SEQUENCE [LARGE SCALE GENOMIC DNA]</scope>
    <source>
        <strain evidence="9">JCM 18459</strain>
    </source>
</reference>
<dbReference type="Gene3D" id="3.40.50.300">
    <property type="entry name" value="P-loop containing nucleotide triphosphate hydrolases"/>
    <property type="match status" value="1"/>
</dbReference>
<evidence type="ECO:0000259" key="7">
    <source>
        <dbReference type="PROSITE" id="PS50893"/>
    </source>
</evidence>
<feature type="region of interest" description="Disordered" evidence="6">
    <location>
        <begin position="322"/>
        <end position="351"/>
    </location>
</feature>
<dbReference type="PANTHER" id="PTHR42711">
    <property type="entry name" value="ABC TRANSPORTER ATP-BINDING PROTEIN"/>
    <property type="match status" value="1"/>
</dbReference>
<keyword evidence="2" id="KW-0813">Transport</keyword>
<evidence type="ECO:0000313" key="9">
    <source>
        <dbReference type="Proteomes" id="UP001500221"/>
    </source>
</evidence>
<evidence type="ECO:0000256" key="2">
    <source>
        <dbReference type="ARBA" id="ARBA00022448"/>
    </source>
</evidence>
<keyword evidence="3" id="KW-0547">Nucleotide-binding</keyword>
<dbReference type="Proteomes" id="UP001500221">
    <property type="component" value="Unassembled WGS sequence"/>
</dbReference>
<dbReference type="InterPro" id="IPR003593">
    <property type="entry name" value="AAA+_ATPase"/>
</dbReference>
<feature type="domain" description="ABC transporter" evidence="7">
    <location>
        <begin position="10"/>
        <end position="245"/>
    </location>
</feature>
<dbReference type="EMBL" id="BAABKG010000001">
    <property type="protein sequence ID" value="GAA5143166.1"/>
    <property type="molecule type" value="Genomic_DNA"/>
</dbReference>
<dbReference type="PROSITE" id="PS00211">
    <property type="entry name" value="ABC_TRANSPORTER_1"/>
    <property type="match status" value="1"/>
</dbReference>
<evidence type="ECO:0000313" key="8">
    <source>
        <dbReference type="EMBL" id="GAA5143166.1"/>
    </source>
</evidence>
<evidence type="ECO:0000256" key="1">
    <source>
        <dbReference type="ARBA" id="ARBA00004202"/>
    </source>
</evidence>
<dbReference type="SMART" id="SM00382">
    <property type="entry name" value="AAA"/>
    <property type="match status" value="1"/>
</dbReference>
<comment type="subcellular location">
    <subcellularLocation>
        <location evidence="1">Cell membrane</location>
        <topology evidence="1">Peripheral membrane protein</topology>
    </subcellularLocation>
</comment>
<proteinExistence type="predicted"/>
<dbReference type="PROSITE" id="PS50893">
    <property type="entry name" value="ABC_TRANSPORTER_2"/>
    <property type="match status" value="1"/>
</dbReference>
<keyword evidence="4 8" id="KW-0067">ATP-binding</keyword>
<keyword evidence="5" id="KW-0046">Antibiotic resistance</keyword>